<name>A0ABV7IKB0_9RHOB</name>
<gene>
    <name evidence="3" type="ORF">ACFOD7_12365</name>
</gene>
<dbReference type="InterPro" id="IPR050557">
    <property type="entry name" value="RTX_toxin/Mannuronan_C5-epim"/>
</dbReference>
<protein>
    <submittedName>
        <fullName evidence="3">Calcium-binding protein</fullName>
    </submittedName>
</protein>
<comment type="caution">
    <text evidence="3">The sequence shown here is derived from an EMBL/GenBank/DDBJ whole genome shotgun (WGS) entry which is preliminary data.</text>
</comment>
<evidence type="ECO:0000256" key="1">
    <source>
        <dbReference type="ARBA" id="ARBA00004613"/>
    </source>
</evidence>
<dbReference type="SUPFAM" id="SSF51120">
    <property type="entry name" value="beta-Roll"/>
    <property type="match status" value="1"/>
</dbReference>
<accession>A0ABV7IKB0</accession>
<dbReference type="RefSeq" id="WP_207471929.1">
    <property type="nucleotide sequence ID" value="NZ_JAFNAW010000096.1"/>
</dbReference>
<evidence type="ECO:0000313" key="3">
    <source>
        <dbReference type="EMBL" id="MFC3168842.1"/>
    </source>
</evidence>
<reference evidence="4" key="1">
    <citation type="journal article" date="2019" name="Int. J. Syst. Evol. Microbiol.">
        <title>The Global Catalogue of Microorganisms (GCM) 10K type strain sequencing project: providing services to taxonomists for standard genome sequencing and annotation.</title>
        <authorList>
            <consortium name="The Broad Institute Genomics Platform"/>
            <consortium name="The Broad Institute Genome Sequencing Center for Infectious Disease"/>
            <person name="Wu L."/>
            <person name="Ma J."/>
        </authorList>
    </citation>
    <scope>NUCLEOTIDE SEQUENCE [LARGE SCALE GENOMIC DNA]</scope>
    <source>
        <strain evidence="4">KCTC 52239</strain>
    </source>
</reference>
<dbReference type="Gene3D" id="2.150.10.10">
    <property type="entry name" value="Serralysin-like metalloprotease, C-terminal"/>
    <property type="match status" value="1"/>
</dbReference>
<dbReference type="PRINTS" id="PR00313">
    <property type="entry name" value="CABNDNGRPT"/>
</dbReference>
<dbReference type="InterPro" id="IPR011049">
    <property type="entry name" value="Serralysin-like_metalloprot_C"/>
</dbReference>
<dbReference type="PROSITE" id="PS00330">
    <property type="entry name" value="HEMOLYSIN_CALCIUM"/>
    <property type="match status" value="2"/>
</dbReference>
<dbReference type="Proteomes" id="UP001595557">
    <property type="component" value="Unassembled WGS sequence"/>
</dbReference>
<organism evidence="3 4">
    <name type="scientific">Paracoccus fontiphilus</name>
    <dbReference type="NCBI Taxonomy" id="1815556"/>
    <lineage>
        <taxon>Bacteria</taxon>
        <taxon>Pseudomonadati</taxon>
        <taxon>Pseudomonadota</taxon>
        <taxon>Alphaproteobacteria</taxon>
        <taxon>Rhodobacterales</taxon>
        <taxon>Paracoccaceae</taxon>
        <taxon>Paracoccus</taxon>
    </lineage>
</organism>
<dbReference type="InterPro" id="IPR018511">
    <property type="entry name" value="Hemolysin-typ_Ca-bd_CS"/>
</dbReference>
<sequence length="170" mass="17860">MAIRFAGFWGGTLWGTNSQDILWGGIGDDRIFGFGSSDLIYGGYGDDALFGGSGMDHLRGAAGTDTLRGGLGADLLSGGSDSDYFVFHAADGTATDTIRDFRIGEDRLVLGNGLAVTASRFADIDRDGEDDTVLALSNRATIVLLGVGEAEDWSLAGPNVMRPYELDLLA</sequence>
<comment type="subcellular location">
    <subcellularLocation>
        <location evidence="1">Secreted</location>
    </subcellularLocation>
</comment>
<evidence type="ECO:0000256" key="2">
    <source>
        <dbReference type="ARBA" id="ARBA00022525"/>
    </source>
</evidence>
<dbReference type="PANTHER" id="PTHR38340:SF1">
    <property type="entry name" value="S-LAYER PROTEIN"/>
    <property type="match status" value="1"/>
</dbReference>
<dbReference type="InterPro" id="IPR001343">
    <property type="entry name" value="Hemolysn_Ca-bd"/>
</dbReference>
<dbReference type="PANTHER" id="PTHR38340">
    <property type="entry name" value="S-LAYER PROTEIN"/>
    <property type="match status" value="1"/>
</dbReference>
<proteinExistence type="predicted"/>
<keyword evidence="4" id="KW-1185">Reference proteome</keyword>
<evidence type="ECO:0000313" key="4">
    <source>
        <dbReference type="Proteomes" id="UP001595557"/>
    </source>
</evidence>
<keyword evidence="2" id="KW-0964">Secreted</keyword>
<dbReference type="Pfam" id="PF00353">
    <property type="entry name" value="HemolysinCabind"/>
    <property type="match status" value="2"/>
</dbReference>
<dbReference type="EMBL" id="JBHRTE010000049">
    <property type="protein sequence ID" value="MFC3168842.1"/>
    <property type="molecule type" value="Genomic_DNA"/>
</dbReference>